<organism evidence="2 3">
    <name type="scientific">Acer yangbiense</name>
    <dbReference type="NCBI Taxonomy" id="1000413"/>
    <lineage>
        <taxon>Eukaryota</taxon>
        <taxon>Viridiplantae</taxon>
        <taxon>Streptophyta</taxon>
        <taxon>Embryophyta</taxon>
        <taxon>Tracheophyta</taxon>
        <taxon>Spermatophyta</taxon>
        <taxon>Magnoliopsida</taxon>
        <taxon>eudicotyledons</taxon>
        <taxon>Gunneridae</taxon>
        <taxon>Pentapetalae</taxon>
        <taxon>rosids</taxon>
        <taxon>malvids</taxon>
        <taxon>Sapindales</taxon>
        <taxon>Sapindaceae</taxon>
        <taxon>Hippocastanoideae</taxon>
        <taxon>Acereae</taxon>
        <taxon>Acer</taxon>
    </lineage>
</organism>
<name>A0A5C7GP04_9ROSI</name>
<keyword evidence="3" id="KW-1185">Reference proteome</keyword>
<gene>
    <name evidence="2" type="ORF">EZV62_028219</name>
</gene>
<keyword evidence="1" id="KW-0472">Membrane</keyword>
<feature type="transmembrane region" description="Helical" evidence="1">
    <location>
        <begin position="20"/>
        <end position="37"/>
    </location>
</feature>
<dbReference type="AlphaFoldDB" id="A0A5C7GP04"/>
<evidence type="ECO:0000313" key="3">
    <source>
        <dbReference type="Proteomes" id="UP000323000"/>
    </source>
</evidence>
<evidence type="ECO:0000256" key="1">
    <source>
        <dbReference type="SAM" id="Phobius"/>
    </source>
</evidence>
<dbReference type="EMBL" id="VAHF01000252">
    <property type="protein sequence ID" value="TXG46280.1"/>
    <property type="molecule type" value="Genomic_DNA"/>
</dbReference>
<reference evidence="3" key="1">
    <citation type="journal article" date="2019" name="Gigascience">
        <title>De novo genome assembly of the endangered Acer yangbiense, a plant species with extremely small populations endemic to Yunnan Province, China.</title>
        <authorList>
            <person name="Yang J."/>
            <person name="Wariss H.M."/>
            <person name="Tao L."/>
            <person name="Zhang R."/>
            <person name="Yun Q."/>
            <person name="Hollingsworth P."/>
            <person name="Dao Z."/>
            <person name="Luo G."/>
            <person name="Guo H."/>
            <person name="Ma Y."/>
            <person name="Sun W."/>
        </authorList>
    </citation>
    <scope>NUCLEOTIDE SEQUENCE [LARGE SCALE GENOMIC DNA]</scope>
    <source>
        <strain evidence="3">cv. Malutang</strain>
    </source>
</reference>
<comment type="caution">
    <text evidence="2">The sequence shown here is derived from an EMBL/GenBank/DDBJ whole genome shotgun (WGS) entry which is preliminary data.</text>
</comment>
<sequence>MFFMWTKTTTKLDDRERSFLAAKLWLVLVPVIITVISNSKLVAACDEVFKADALGEYTFYLAEFGCKLICMHGAWKARGCAQGCWISD</sequence>
<dbReference type="Proteomes" id="UP000323000">
    <property type="component" value="Unassembled WGS sequence"/>
</dbReference>
<keyword evidence="1" id="KW-1133">Transmembrane helix</keyword>
<protein>
    <submittedName>
        <fullName evidence="2">Uncharacterized protein</fullName>
    </submittedName>
</protein>
<keyword evidence="1" id="KW-0812">Transmembrane</keyword>
<evidence type="ECO:0000313" key="2">
    <source>
        <dbReference type="EMBL" id="TXG46280.1"/>
    </source>
</evidence>
<accession>A0A5C7GP04</accession>
<proteinExistence type="predicted"/>